<proteinExistence type="predicted"/>
<accession>A0A545ATM3</accession>
<evidence type="ECO:0000313" key="3">
    <source>
        <dbReference type="Proteomes" id="UP000317982"/>
    </source>
</evidence>
<keyword evidence="3" id="KW-1185">Reference proteome</keyword>
<dbReference type="InParanoid" id="A0A545ATM3"/>
<protein>
    <submittedName>
        <fullName evidence="2">DUF2087 domain-containing protein</fullName>
    </submittedName>
</protein>
<dbReference type="InterPro" id="IPR036388">
    <property type="entry name" value="WH-like_DNA-bd_sf"/>
</dbReference>
<feature type="domain" description="DUF2087" evidence="1">
    <location>
        <begin position="107"/>
        <end position="178"/>
    </location>
</feature>
<evidence type="ECO:0000259" key="1">
    <source>
        <dbReference type="Pfam" id="PF09860"/>
    </source>
</evidence>
<dbReference type="OrthoDB" id="529288at2"/>
<comment type="caution">
    <text evidence="2">The sequence shown here is derived from an EMBL/GenBank/DDBJ whole genome shotgun (WGS) entry which is preliminary data.</text>
</comment>
<dbReference type="Pfam" id="PF09860">
    <property type="entry name" value="DUF2087"/>
    <property type="match status" value="1"/>
</dbReference>
<name>A0A545ATM3_9ACTN</name>
<organism evidence="2 3">
    <name type="scientific">Cryptosporangium phraense</name>
    <dbReference type="NCBI Taxonomy" id="2593070"/>
    <lineage>
        <taxon>Bacteria</taxon>
        <taxon>Bacillati</taxon>
        <taxon>Actinomycetota</taxon>
        <taxon>Actinomycetes</taxon>
        <taxon>Cryptosporangiales</taxon>
        <taxon>Cryptosporangiaceae</taxon>
        <taxon>Cryptosporangium</taxon>
    </lineage>
</organism>
<dbReference type="Proteomes" id="UP000317982">
    <property type="component" value="Unassembled WGS sequence"/>
</dbReference>
<reference evidence="2 3" key="1">
    <citation type="submission" date="2019-07" db="EMBL/GenBank/DDBJ databases">
        <title>Cryptosporangium phraense sp. nov., isolated from plant litter.</title>
        <authorList>
            <person name="Suriyachadkun C."/>
        </authorList>
    </citation>
    <scope>NUCLEOTIDE SEQUENCE [LARGE SCALE GENOMIC DNA]</scope>
    <source>
        <strain evidence="2 3">A-T 5661</strain>
    </source>
</reference>
<evidence type="ECO:0000313" key="2">
    <source>
        <dbReference type="EMBL" id="TQS44676.1"/>
    </source>
</evidence>
<dbReference type="Pfam" id="PF12840">
    <property type="entry name" value="HTH_20"/>
    <property type="match status" value="1"/>
</dbReference>
<gene>
    <name evidence="2" type="ORF">FL583_11900</name>
</gene>
<dbReference type="RefSeq" id="WP_142704658.1">
    <property type="nucleotide sequence ID" value="NZ_VIRS01000007.1"/>
</dbReference>
<sequence>MDSDLTPDAVVRLLAEPVRLRVFAALTLGVQAPGSRTPAALAELTGDSPRAVNAALTRLRAGGLVEPDGPAFAARTDVFRDLARRAAPEATGAGTDAVLRPFVRGDRLIGFPAAWTKKRLVLEYLAGRSFPWGEEVGEAAVNERLAAWCEGAPIDHVSVRRYLVDAGILTREAGVYRRAEPAPV</sequence>
<dbReference type="InterPro" id="IPR036390">
    <property type="entry name" value="WH_DNA-bd_sf"/>
</dbReference>
<dbReference type="AlphaFoldDB" id="A0A545ATM3"/>
<dbReference type="Gene3D" id="1.10.10.10">
    <property type="entry name" value="Winged helix-like DNA-binding domain superfamily/Winged helix DNA-binding domain"/>
    <property type="match status" value="1"/>
</dbReference>
<dbReference type="EMBL" id="VIRS01000007">
    <property type="protein sequence ID" value="TQS44676.1"/>
    <property type="molecule type" value="Genomic_DNA"/>
</dbReference>
<dbReference type="SUPFAM" id="SSF46785">
    <property type="entry name" value="Winged helix' DNA-binding domain"/>
    <property type="match status" value="1"/>
</dbReference>
<dbReference type="InterPro" id="IPR018656">
    <property type="entry name" value="DUF2087"/>
</dbReference>